<dbReference type="EC" id="2.7.7.102" evidence="6"/>
<dbReference type="SMART" id="SM00358">
    <property type="entry name" value="DSRM"/>
    <property type="match status" value="1"/>
</dbReference>
<dbReference type="Proteomes" id="UP000663864">
    <property type="component" value="Unassembled WGS sequence"/>
</dbReference>
<evidence type="ECO:0000256" key="1">
    <source>
        <dbReference type="ARBA" id="ARBA00009762"/>
    </source>
</evidence>
<evidence type="ECO:0000313" key="12">
    <source>
        <dbReference type="Proteomes" id="UP000663864"/>
    </source>
</evidence>
<dbReference type="InterPro" id="IPR044917">
    <property type="entry name" value="PRIMPOL"/>
</dbReference>
<comment type="similarity">
    <text evidence="1">Belongs to the eukaryotic-type primase small subunit family.</text>
</comment>
<evidence type="ECO:0000256" key="7">
    <source>
        <dbReference type="ARBA" id="ARBA00047303"/>
    </source>
</evidence>
<dbReference type="PANTHER" id="PTHR31399">
    <property type="entry name" value="DNA-DIRECTED PRIMASE / POLYMERASE PROTEIN"/>
    <property type="match status" value="1"/>
</dbReference>
<dbReference type="EMBL" id="CAJOBD010003387">
    <property type="protein sequence ID" value="CAF3944955.1"/>
    <property type="molecule type" value="Genomic_DNA"/>
</dbReference>
<dbReference type="PANTHER" id="PTHR31399:SF0">
    <property type="entry name" value="DNA-DIRECTED PRIMASE_POLYMERASE PROTEIN"/>
    <property type="match status" value="1"/>
</dbReference>
<comment type="caution">
    <text evidence="10">The sequence shown here is derived from an EMBL/GenBank/DDBJ whole genome shotgun (WGS) entry which is preliminary data.</text>
</comment>
<dbReference type="GO" id="GO:0009411">
    <property type="term" value="P:response to UV"/>
    <property type="evidence" value="ECO:0007669"/>
    <property type="project" value="TreeGrafter"/>
</dbReference>
<dbReference type="EMBL" id="CAJNOT010000020">
    <property type="protein sequence ID" value="CAF0777024.1"/>
    <property type="molecule type" value="Genomic_DNA"/>
</dbReference>
<dbReference type="CDD" id="cd10845">
    <property type="entry name" value="DSRM_RNAse_III_family"/>
    <property type="match status" value="1"/>
</dbReference>
<organism evidence="10 12">
    <name type="scientific">Rotaria sordida</name>
    <dbReference type="NCBI Taxonomy" id="392033"/>
    <lineage>
        <taxon>Eukaryota</taxon>
        <taxon>Metazoa</taxon>
        <taxon>Spiralia</taxon>
        <taxon>Gnathifera</taxon>
        <taxon>Rotifera</taxon>
        <taxon>Eurotatoria</taxon>
        <taxon>Bdelloidea</taxon>
        <taxon>Philodinida</taxon>
        <taxon>Philodinidae</taxon>
        <taxon>Rotaria</taxon>
    </lineage>
</organism>
<dbReference type="PROSITE" id="PS50137">
    <property type="entry name" value="DS_RBD"/>
    <property type="match status" value="1"/>
</dbReference>
<dbReference type="GO" id="GO:0005759">
    <property type="term" value="C:mitochondrial matrix"/>
    <property type="evidence" value="ECO:0007669"/>
    <property type="project" value="TreeGrafter"/>
</dbReference>
<dbReference type="GO" id="GO:0003887">
    <property type="term" value="F:DNA-directed DNA polymerase activity"/>
    <property type="evidence" value="ECO:0007669"/>
    <property type="project" value="UniProtKB-KW"/>
</dbReference>
<evidence type="ECO:0000256" key="5">
    <source>
        <dbReference type="ARBA" id="ARBA00044677"/>
    </source>
</evidence>
<keyword evidence="3" id="KW-0808">Transferase</keyword>
<dbReference type="GO" id="GO:0042276">
    <property type="term" value="P:error-prone translesion synthesis"/>
    <property type="evidence" value="ECO:0007669"/>
    <property type="project" value="InterPro"/>
</dbReference>
<keyword evidence="3" id="KW-0239">DNA-directed DNA polymerase</keyword>
<accession>A0A813R5P2</accession>
<evidence type="ECO:0000256" key="6">
    <source>
        <dbReference type="ARBA" id="ARBA00044768"/>
    </source>
</evidence>
<dbReference type="Pfam" id="PF00035">
    <property type="entry name" value="dsrm"/>
    <property type="match status" value="1"/>
</dbReference>
<dbReference type="AlphaFoldDB" id="A0A813R5P2"/>
<proteinExistence type="inferred from homology"/>
<reference evidence="10" key="1">
    <citation type="submission" date="2021-02" db="EMBL/GenBank/DDBJ databases">
        <authorList>
            <person name="Nowell W R."/>
        </authorList>
    </citation>
    <scope>NUCLEOTIDE SEQUENCE</scope>
</reference>
<dbReference type="Gene3D" id="3.30.160.20">
    <property type="match status" value="1"/>
</dbReference>
<dbReference type="SUPFAM" id="SSF54768">
    <property type="entry name" value="dsRNA-binding domain-like"/>
    <property type="match status" value="1"/>
</dbReference>
<evidence type="ECO:0000256" key="2">
    <source>
        <dbReference type="ARBA" id="ARBA00012417"/>
    </source>
</evidence>
<keyword evidence="8" id="KW-0694">RNA-binding</keyword>
<evidence type="ECO:0000256" key="8">
    <source>
        <dbReference type="PROSITE-ProRule" id="PRU00266"/>
    </source>
</evidence>
<dbReference type="GO" id="GO:0005634">
    <property type="term" value="C:nucleus"/>
    <property type="evidence" value="ECO:0007669"/>
    <property type="project" value="TreeGrafter"/>
</dbReference>
<evidence type="ECO:0000313" key="11">
    <source>
        <dbReference type="EMBL" id="CAF3944955.1"/>
    </source>
</evidence>
<name>A0A813R5P2_9BILA</name>
<protein>
    <recommendedName>
        <fullName evidence="4">DNA-directed primase/polymerase protein</fullName>
        <ecNumber evidence="6">2.7.7.102</ecNumber>
        <ecNumber evidence="2">2.7.7.7</ecNumber>
    </recommendedName>
</protein>
<feature type="domain" description="DRBM" evidence="9">
    <location>
        <begin position="4"/>
        <end position="74"/>
    </location>
</feature>
<comment type="catalytic activity">
    <reaction evidence="5">
        <text>ssDNA + n NTP = ssDNA/pppN(pN)n-1 hybrid + (n-1) diphosphate.</text>
        <dbReference type="EC" id="2.7.7.102"/>
    </reaction>
</comment>
<dbReference type="InterPro" id="IPR014720">
    <property type="entry name" value="dsRBD_dom"/>
</dbReference>
<dbReference type="GO" id="GO:0006264">
    <property type="term" value="P:mitochondrial DNA replication"/>
    <property type="evidence" value="ECO:0007669"/>
    <property type="project" value="TreeGrafter"/>
</dbReference>
<dbReference type="Pfam" id="PF03121">
    <property type="entry name" value="Herpes_UL52"/>
    <property type="match status" value="1"/>
</dbReference>
<keyword evidence="3" id="KW-0548">Nucleotidyltransferase</keyword>
<evidence type="ECO:0000256" key="3">
    <source>
        <dbReference type="ARBA" id="ARBA00022932"/>
    </source>
</evidence>
<evidence type="ECO:0000256" key="4">
    <source>
        <dbReference type="ARBA" id="ARBA00026139"/>
    </source>
</evidence>
<evidence type="ECO:0000313" key="10">
    <source>
        <dbReference type="EMBL" id="CAF0777024.1"/>
    </source>
</evidence>
<evidence type="ECO:0000259" key="9">
    <source>
        <dbReference type="PROSITE" id="PS50137"/>
    </source>
</evidence>
<dbReference type="GO" id="GO:0003682">
    <property type="term" value="F:chromatin binding"/>
    <property type="evidence" value="ECO:0007669"/>
    <property type="project" value="TreeGrafter"/>
</dbReference>
<gene>
    <name evidence="11" type="ORF">JBS370_LOCUS23210</name>
    <name evidence="10" type="ORF">ZHD862_LOCUS1169</name>
</gene>
<comment type="catalytic activity">
    <reaction evidence="7">
        <text>DNA(n) + a 2'-deoxyribonucleoside 5'-triphosphate = DNA(n+1) + diphosphate</text>
        <dbReference type="Rhea" id="RHEA:22508"/>
        <dbReference type="Rhea" id="RHEA-COMP:17339"/>
        <dbReference type="Rhea" id="RHEA-COMP:17340"/>
        <dbReference type="ChEBI" id="CHEBI:33019"/>
        <dbReference type="ChEBI" id="CHEBI:61560"/>
        <dbReference type="ChEBI" id="CHEBI:173112"/>
        <dbReference type="EC" id="2.7.7.7"/>
    </reaction>
    <physiologicalReaction direction="left-to-right" evidence="7">
        <dbReference type="Rhea" id="RHEA:22509"/>
    </physiologicalReaction>
</comment>
<dbReference type="Proteomes" id="UP000663836">
    <property type="component" value="Unassembled WGS sequence"/>
</dbReference>
<dbReference type="GO" id="GO:0031297">
    <property type="term" value="P:replication fork processing"/>
    <property type="evidence" value="ECO:0007669"/>
    <property type="project" value="TreeGrafter"/>
</dbReference>
<dbReference type="GO" id="GO:0003723">
    <property type="term" value="F:RNA binding"/>
    <property type="evidence" value="ECO:0007669"/>
    <property type="project" value="UniProtKB-UniRule"/>
</dbReference>
<dbReference type="EC" id="2.7.7.7" evidence="2"/>
<sequence length="274" mass="31891">MNTAWKNRLQEYCQKNNIPLPNYRIKNQSGPAHILKFQVEVEIDGHWYVGDDLCSSKKEAEQSAAKKAWESILDRNESSILTPPSSQISTVTISDEFSEMPPSYSEIELADSKNHLPNQYADIENYIGTQVGAFNGRIRKISPPDSKGRYKFDITGSYRYCENIKRHHKKNQIYFIVNPIKRTYFQKCYDPECYGFHSRLNYIPKKQAILRNSEEMISMDKCSHCQKSLMNKKKSECERCGEIFCINCVNFCELCHDAVHCERCFELCFDCHDS</sequence>